<dbReference type="AlphaFoldDB" id="C1DEX1"/>
<dbReference type="EMBL" id="CP001157">
    <property type="protein sequence ID" value="ACO80300.1"/>
    <property type="molecule type" value="Genomic_DNA"/>
</dbReference>
<gene>
    <name evidence="1" type="ordered locus">Avin_41700</name>
</gene>
<reference evidence="1 2" key="1">
    <citation type="journal article" date="2009" name="J. Bacteriol.">
        <title>Genome sequence of Azotobacter vinelandii, an obligate aerobe specialized to support diverse anaerobic metabolic processes.</title>
        <authorList>
            <person name="Setubal J.C."/>
            <person name="dos Santos P."/>
            <person name="Goldman B.S."/>
            <person name="Ertesvag H."/>
            <person name="Espin G."/>
            <person name="Rubio L.M."/>
            <person name="Valla S."/>
            <person name="Almeida N.F."/>
            <person name="Balasubramanian D."/>
            <person name="Cromes L."/>
            <person name="Curatti L."/>
            <person name="Du Z."/>
            <person name="Godsy E."/>
            <person name="Goodner B."/>
            <person name="Hellner-Burris K."/>
            <person name="Hernandez J.A."/>
            <person name="Houmiel K."/>
            <person name="Imperial J."/>
            <person name="Kennedy C."/>
            <person name="Larson T.J."/>
            <person name="Latreille P."/>
            <person name="Ligon L.S."/>
            <person name="Lu J."/>
            <person name="Maerk M."/>
            <person name="Miller N.M."/>
            <person name="Norton S."/>
            <person name="O'Carroll I.P."/>
            <person name="Paulsen I."/>
            <person name="Raulfs E.C."/>
            <person name="Roemer R."/>
            <person name="Rosser J."/>
            <person name="Segura D."/>
            <person name="Slater S."/>
            <person name="Stricklin S.L."/>
            <person name="Studholme D.J."/>
            <person name="Sun J."/>
            <person name="Viana C.J."/>
            <person name="Wallin E."/>
            <person name="Wang B."/>
            <person name="Wheeler C."/>
            <person name="Zhu H."/>
            <person name="Dean D.R."/>
            <person name="Dixon R."/>
            <person name="Wood D."/>
        </authorList>
    </citation>
    <scope>NUCLEOTIDE SEQUENCE [LARGE SCALE GENOMIC DNA]</scope>
    <source>
        <strain evidence="2">DJ / ATCC BAA-1303</strain>
    </source>
</reference>
<dbReference type="KEGG" id="avn:Avin_41700"/>
<sequence>MFQHAADTVHVGFRVCGKHTVSVSRVLLLFPH</sequence>
<organism evidence="1 2">
    <name type="scientific">Azotobacter vinelandii (strain DJ / ATCC BAA-1303)</name>
    <dbReference type="NCBI Taxonomy" id="322710"/>
    <lineage>
        <taxon>Bacteria</taxon>
        <taxon>Pseudomonadati</taxon>
        <taxon>Pseudomonadota</taxon>
        <taxon>Gammaproteobacteria</taxon>
        <taxon>Pseudomonadales</taxon>
        <taxon>Pseudomonadaceae</taxon>
        <taxon>Azotobacter</taxon>
    </lineage>
</organism>
<proteinExistence type="predicted"/>
<dbReference type="HOGENOM" id="CLU_3387800_0_0_6"/>
<dbReference type="STRING" id="322710.Avin_41700"/>
<protein>
    <submittedName>
        <fullName evidence="1">Uncharacterized protein</fullName>
    </submittedName>
</protein>
<dbReference type="EnsemblBacteria" id="ACO80300">
    <property type="protein sequence ID" value="ACO80300"/>
    <property type="gene ID" value="Avin_41700"/>
</dbReference>
<evidence type="ECO:0000313" key="1">
    <source>
        <dbReference type="EMBL" id="ACO80300.1"/>
    </source>
</evidence>
<keyword evidence="2" id="KW-1185">Reference proteome</keyword>
<dbReference type="Proteomes" id="UP000002424">
    <property type="component" value="Chromosome"/>
</dbReference>
<accession>C1DEX1</accession>
<name>C1DEX1_AZOVD</name>
<evidence type="ECO:0000313" key="2">
    <source>
        <dbReference type="Proteomes" id="UP000002424"/>
    </source>
</evidence>